<dbReference type="Pfam" id="PF00931">
    <property type="entry name" value="NB-ARC"/>
    <property type="match status" value="1"/>
</dbReference>
<accession>A0ABQ7M0D0</accession>
<evidence type="ECO:0000256" key="4">
    <source>
        <dbReference type="ARBA" id="ARBA00022741"/>
    </source>
</evidence>
<evidence type="ECO:0000256" key="6">
    <source>
        <dbReference type="ARBA" id="ARBA00022840"/>
    </source>
</evidence>
<evidence type="ECO:0000256" key="3">
    <source>
        <dbReference type="ARBA" id="ARBA00022737"/>
    </source>
</evidence>
<dbReference type="Pfam" id="PF23559">
    <property type="entry name" value="WHD_DRP"/>
    <property type="match status" value="2"/>
</dbReference>
<protein>
    <recommendedName>
        <fullName evidence="7">AAA+ ATPase domain-containing protein</fullName>
    </recommendedName>
</protein>
<dbReference type="InterPro" id="IPR032675">
    <property type="entry name" value="LRR_dom_sf"/>
</dbReference>
<dbReference type="Gene3D" id="3.40.50.300">
    <property type="entry name" value="P-loop containing nucleotide triphosphate hydrolases"/>
    <property type="match status" value="1"/>
</dbReference>
<dbReference type="EMBL" id="JADBGQ010000006">
    <property type="protein sequence ID" value="KAG5391423.1"/>
    <property type="molecule type" value="Genomic_DNA"/>
</dbReference>
<dbReference type="PRINTS" id="PR00364">
    <property type="entry name" value="DISEASERSIST"/>
</dbReference>
<dbReference type="InterPro" id="IPR003593">
    <property type="entry name" value="AAA+_ATPase"/>
</dbReference>
<dbReference type="Gene3D" id="1.10.8.430">
    <property type="entry name" value="Helical domain of apoptotic protease-activating factors"/>
    <property type="match status" value="2"/>
</dbReference>
<dbReference type="SMART" id="SM00369">
    <property type="entry name" value="LRR_TYP"/>
    <property type="match status" value="8"/>
</dbReference>
<dbReference type="InterPro" id="IPR058922">
    <property type="entry name" value="WHD_DRP"/>
</dbReference>
<dbReference type="SUPFAM" id="SSF52540">
    <property type="entry name" value="P-loop containing nucleoside triphosphate hydrolases"/>
    <property type="match status" value="2"/>
</dbReference>
<comment type="caution">
    <text evidence="8">The sequence shown here is derived from an EMBL/GenBank/DDBJ whole genome shotgun (WGS) entry which is preliminary data.</text>
</comment>
<dbReference type="InterPro" id="IPR050905">
    <property type="entry name" value="Plant_NBS-LRR"/>
</dbReference>
<dbReference type="PANTHER" id="PTHR33463:SF220">
    <property type="entry name" value="NB-ARC DOMAIN-CONTAINING PROTEIN"/>
    <property type="match status" value="1"/>
</dbReference>
<sequence>MGGCVSVDIPCDQVVSQTYRCLFGDGNHIHMMKANLEALDTATRELRERRFDLSRRVSLEEDKGLERLAKVEGWLSRAESIDSEVSHLLREEPSETKRLCLFGYCSKNCISSCKYGKKVSKKLEEVKELLSKGVFEELAEKRPASKVVKKDIQTTIGLDSMVGKAWDSIMKPEGRTLGIYGMGGVGKTTLLARINNKFNEEVNEFDVVIWVVVSKDLQYKGIQDQILRRLRADQELEKETEEKKASFIENILRRKKFILLLDDLWSAVDLNKIGVPRPTQENGSKIVFTTRKKEVCRHMRADDELKIDCLSTNEAWELFQNVVGEAPLKKDSEILTLAKKISEKCHGLPLALNVIGKAMSCKEDVHEWRHANDVLKSSSREFPGMEENILSVLKFSYDGLEDDKMKSCFMYCSLFPEDYEIKKEELIEYWINEGFINGKRDEDGSNNKGHVIIGSLVRAHLLMESETTVKMHDVLREMALWIGSTSEKEEEKQCVKSGVKLRLIPDDINWSVSRRISLMSNQIEKISCCPKCPNLSTLFLRDNDLKGIPGKFFQFMPSLVVLDLSRNRSLRDLPEEICSLTSLQYLNLSYTRISSLSVGLKGLRKLISLDLEFTKLKSIDGIGTSLPNLQVKCDRFFNLSGKYPKSGGIANEAWELFRSIVGEDTLKLHQDIPALAKQICEKCYGLPLALNVIGKAMSCKKDVHEWRHANKVLKTSSHEFPGMEEKILSVLKFSYDGLETEKMKSCFLYCSLFPEDYEIEKEELIEYWISEGFIKGERDEDGSNNEGYDIIGSLVRAHLLMECDTKSFFQFGFIPAVKMHDVLREMALWIGKEEEKQCVKSGGKLCRIPEDINWSVLRRISLMSNQIEEISCCPECPNLSTLFLRDNKLEEGIPGKFFQFMPALVVLDLSRNRTLRELPEEICSLISLQYLNLSRTCISSLPVCLKGLRKLISLDLEFSRLKSIDGIGTSLPNLQVLKLYFSSVFIDARSIEVLQLLEHLKILTGNVKDALMLESIQRVERLASCVQCLWISEMSAEVLTLNTVALDGLRKLDIESSKISEIKIDWKSKEKEDLLCNSSPYFKHLSRIAIFGLEGPKELSWLLFAPNLKHLEVSISGSIEELINKEKGMSFRNVHPEMTVPFPKLESLDLSYLPGLKRICSSPPALPHLKNIIVKDCPNLPKAAMKFPRHE</sequence>
<dbReference type="SUPFAM" id="SSF52058">
    <property type="entry name" value="L domain-like"/>
    <property type="match status" value="2"/>
</dbReference>
<dbReference type="InterPro" id="IPR002182">
    <property type="entry name" value="NB-ARC"/>
</dbReference>
<dbReference type="InterPro" id="IPR003591">
    <property type="entry name" value="Leu-rich_rpt_typical-subtyp"/>
</dbReference>
<dbReference type="InterPro" id="IPR001611">
    <property type="entry name" value="Leu-rich_rpt"/>
</dbReference>
<evidence type="ECO:0000256" key="2">
    <source>
        <dbReference type="ARBA" id="ARBA00022614"/>
    </source>
</evidence>
<keyword evidence="5" id="KW-0611">Plant defense</keyword>
<dbReference type="InterPro" id="IPR027417">
    <property type="entry name" value="P-loop_NTPase"/>
</dbReference>
<keyword evidence="3" id="KW-0677">Repeat</keyword>
<dbReference type="Proteomes" id="UP000823674">
    <property type="component" value="Chromosome A06"/>
</dbReference>
<reference evidence="8 9" key="1">
    <citation type="submission" date="2021-03" db="EMBL/GenBank/DDBJ databases">
        <authorList>
            <person name="King G.J."/>
            <person name="Bancroft I."/>
            <person name="Baten A."/>
            <person name="Bloomfield J."/>
            <person name="Borpatragohain P."/>
            <person name="He Z."/>
            <person name="Irish N."/>
            <person name="Irwin J."/>
            <person name="Liu K."/>
            <person name="Mauleon R.P."/>
            <person name="Moore J."/>
            <person name="Morris R."/>
            <person name="Ostergaard L."/>
            <person name="Wang B."/>
            <person name="Wells R."/>
        </authorList>
    </citation>
    <scope>NUCLEOTIDE SEQUENCE [LARGE SCALE GENOMIC DNA]</scope>
    <source>
        <strain evidence="8">R-o-18</strain>
        <tissue evidence="8">Leaf</tissue>
    </source>
</reference>
<dbReference type="InterPro" id="IPR042197">
    <property type="entry name" value="Apaf_helical"/>
</dbReference>
<organism evidence="8 9">
    <name type="scientific">Brassica rapa subsp. trilocularis</name>
    <dbReference type="NCBI Taxonomy" id="1813537"/>
    <lineage>
        <taxon>Eukaryota</taxon>
        <taxon>Viridiplantae</taxon>
        <taxon>Streptophyta</taxon>
        <taxon>Embryophyta</taxon>
        <taxon>Tracheophyta</taxon>
        <taxon>Spermatophyta</taxon>
        <taxon>Magnoliopsida</taxon>
        <taxon>eudicotyledons</taxon>
        <taxon>Gunneridae</taxon>
        <taxon>Pentapetalae</taxon>
        <taxon>rosids</taxon>
        <taxon>malvids</taxon>
        <taxon>Brassicales</taxon>
        <taxon>Brassicaceae</taxon>
        <taxon>Brassiceae</taxon>
        <taxon>Brassica</taxon>
    </lineage>
</organism>
<comment type="similarity">
    <text evidence="1">Belongs to the disease resistance NB-LRR family.</text>
</comment>
<evidence type="ECO:0000313" key="9">
    <source>
        <dbReference type="Proteomes" id="UP000823674"/>
    </source>
</evidence>
<name>A0ABQ7M0D0_BRACM</name>
<evidence type="ECO:0000259" key="7">
    <source>
        <dbReference type="SMART" id="SM00382"/>
    </source>
</evidence>
<keyword evidence="9" id="KW-1185">Reference proteome</keyword>
<proteinExistence type="inferred from homology"/>
<feature type="domain" description="AAA+ ATPase" evidence="7">
    <location>
        <begin position="173"/>
        <end position="312"/>
    </location>
</feature>
<dbReference type="SMART" id="SM00382">
    <property type="entry name" value="AAA"/>
    <property type="match status" value="1"/>
</dbReference>
<keyword evidence="2" id="KW-0433">Leucine-rich repeat</keyword>
<dbReference type="Pfam" id="PF13855">
    <property type="entry name" value="LRR_8"/>
    <property type="match status" value="2"/>
</dbReference>
<evidence type="ECO:0000313" key="8">
    <source>
        <dbReference type="EMBL" id="KAG5391423.1"/>
    </source>
</evidence>
<keyword evidence="6" id="KW-0067">ATP-binding</keyword>
<keyword evidence="4" id="KW-0547">Nucleotide-binding</keyword>
<evidence type="ECO:0000256" key="5">
    <source>
        <dbReference type="ARBA" id="ARBA00022821"/>
    </source>
</evidence>
<dbReference type="PANTHER" id="PTHR33463">
    <property type="entry name" value="NB-ARC DOMAIN-CONTAINING PROTEIN-RELATED"/>
    <property type="match status" value="1"/>
</dbReference>
<dbReference type="Gene3D" id="1.10.10.10">
    <property type="entry name" value="Winged helix-like DNA-binding domain superfamily/Winged helix DNA-binding domain"/>
    <property type="match status" value="2"/>
</dbReference>
<evidence type="ECO:0000256" key="1">
    <source>
        <dbReference type="ARBA" id="ARBA00008894"/>
    </source>
</evidence>
<dbReference type="Gene3D" id="3.80.10.10">
    <property type="entry name" value="Ribonuclease Inhibitor"/>
    <property type="match status" value="3"/>
</dbReference>
<gene>
    <name evidence="8" type="primary">A06p003950.1_BraROA</name>
    <name evidence="8" type="ORF">IGI04_021386</name>
</gene>
<dbReference type="InterPro" id="IPR036388">
    <property type="entry name" value="WH-like_DNA-bd_sf"/>
</dbReference>